<feature type="region of interest" description="Disordered" evidence="1">
    <location>
        <begin position="71"/>
        <end position="102"/>
    </location>
</feature>
<keyword evidence="3" id="KW-1185">Reference proteome</keyword>
<feature type="compositionally biased region" description="Basic and acidic residues" evidence="1">
    <location>
        <begin position="90"/>
        <end position="102"/>
    </location>
</feature>
<reference evidence="2" key="1">
    <citation type="submission" date="2023-04" db="EMBL/GenBank/DDBJ databases">
        <authorList>
            <consortium name="ELIXIR-Norway"/>
        </authorList>
    </citation>
    <scope>NUCLEOTIDE SEQUENCE [LARGE SCALE GENOMIC DNA]</scope>
</reference>
<name>A0ABN9A5Q9_RANTA</name>
<accession>A0ABN9A5Q9</accession>
<evidence type="ECO:0000313" key="2">
    <source>
        <dbReference type="EMBL" id="CAI9179234.1"/>
    </source>
</evidence>
<protein>
    <submittedName>
        <fullName evidence="2">Uncharacterized protein</fullName>
    </submittedName>
</protein>
<gene>
    <name evidence="2" type="ORF">MRATA1EN1_LOCUS28196</name>
</gene>
<dbReference type="Proteomes" id="UP001176941">
    <property type="component" value="Chromosome 9"/>
</dbReference>
<sequence>MRVLDLEDDLWTATESSDREVPTANPHHRPLFGPGFQNNNFQFEIVITNRSAGLVTTPTCCSVKFSRGMKPQCPPFTRQTQPGGTRKWRRLEGRQTDGQKEE</sequence>
<evidence type="ECO:0000313" key="3">
    <source>
        <dbReference type="Proteomes" id="UP001176941"/>
    </source>
</evidence>
<dbReference type="EMBL" id="OX459945">
    <property type="protein sequence ID" value="CAI9179234.1"/>
    <property type="molecule type" value="Genomic_DNA"/>
</dbReference>
<evidence type="ECO:0000256" key="1">
    <source>
        <dbReference type="SAM" id="MobiDB-lite"/>
    </source>
</evidence>
<proteinExistence type="predicted"/>
<organism evidence="2 3">
    <name type="scientific">Rangifer tarandus platyrhynchus</name>
    <name type="common">Svalbard reindeer</name>
    <dbReference type="NCBI Taxonomy" id="3082113"/>
    <lineage>
        <taxon>Eukaryota</taxon>
        <taxon>Metazoa</taxon>
        <taxon>Chordata</taxon>
        <taxon>Craniata</taxon>
        <taxon>Vertebrata</taxon>
        <taxon>Euteleostomi</taxon>
        <taxon>Mammalia</taxon>
        <taxon>Eutheria</taxon>
        <taxon>Laurasiatheria</taxon>
        <taxon>Artiodactyla</taxon>
        <taxon>Ruminantia</taxon>
        <taxon>Pecora</taxon>
        <taxon>Cervidae</taxon>
        <taxon>Odocoileinae</taxon>
        <taxon>Rangifer</taxon>
    </lineage>
</organism>